<comment type="caution">
    <text evidence="2">The sequence shown here is derived from an EMBL/GenBank/DDBJ whole genome shotgun (WGS) entry which is preliminary data.</text>
</comment>
<name>A0ABW3YH07_9ACTN</name>
<dbReference type="InterPro" id="IPR051554">
    <property type="entry name" value="Acetyltransferase_Eis"/>
</dbReference>
<evidence type="ECO:0000259" key="1">
    <source>
        <dbReference type="PROSITE" id="PS51186"/>
    </source>
</evidence>
<dbReference type="InterPro" id="IPR016181">
    <property type="entry name" value="Acyl_CoA_acyltransferase"/>
</dbReference>
<dbReference type="SUPFAM" id="SSF55729">
    <property type="entry name" value="Acyl-CoA N-acyltransferases (Nat)"/>
    <property type="match status" value="1"/>
</dbReference>
<gene>
    <name evidence="2" type="primary">eis</name>
    <name evidence="2" type="ORF">ACFQ4H_15790</name>
</gene>
<dbReference type="GO" id="GO:0016746">
    <property type="term" value="F:acyltransferase activity"/>
    <property type="evidence" value="ECO:0007669"/>
    <property type="project" value="UniProtKB-KW"/>
</dbReference>
<dbReference type="InterPro" id="IPR036527">
    <property type="entry name" value="SCP2_sterol-bd_dom_sf"/>
</dbReference>
<keyword evidence="3" id="KW-1185">Reference proteome</keyword>
<keyword evidence="2" id="KW-0012">Acyltransferase</keyword>
<dbReference type="Gene3D" id="3.40.630.30">
    <property type="match status" value="2"/>
</dbReference>
<sequence length="396" mass="43288">MKIRKVAGDERLTTTLPLLAYAFEQSPSGADREEEYRRYLPYIDGSVSLVVEDADTAVATASAIPMRQNLRGVVHQMAGVAGVATHPLARRQGHIRALLPQLLGEMRDTGHPISALYPFRASFYERFGYVGLPATRRVTLTPADLAPLLRTQLPGDVGLRRFKDGYDSYRDFTHRMLAERHGFAVFPDFRAVRQRDMDREWLAVAEVDGEVVGAVAFRIEEHGGKLVAGDLLTASPLGRALLLRFFAYHVDQVTEISLLVAADETPELWLTDLSVRAEARVRYPVDVAPMARVLSLDALTGLAVGPGRVNVEIVEDPFIAGHYLLDGVDGKLAVVRGQETSVPTATLTAAGVSGLVYGVLDPAELAVRGFGVVDRAAGAQLRALFPRQLPYLFADF</sequence>
<dbReference type="PANTHER" id="PTHR37817">
    <property type="entry name" value="N-ACETYLTRANSFERASE EIS"/>
    <property type="match status" value="1"/>
</dbReference>
<evidence type="ECO:0000313" key="3">
    <source>
        <dbReference type="Proteomes" id="UP001597260"/>
    </source>
</evidence>
<protein>
    <submittedName>
        <fullName evidence="2">Enhanced intracellular survival protein Eis</fullName>
        <ecNumber evidence="2">2.3.1.-</ecNumber>
    </submittedName>
</protein>
<dbReference type="EMBL" id="JBHTMP010000021">
    <property type="protein sequence ID" value="MFD1322559.1"/>
    <property type="molecule type" value="Genomic_DNA"/>
</dbReference>
<dbReference type="SUPFAM" id="SSF55718">
    <property type="entry name" value="SCP-like"/>
    <property type="match status" value="1"/>
</dbReference>
<dbReference type="PROSITE" id="PS51186">
    <property type="entry name" value="GNAT"/>
    <property type="match status" value="1"/>
</dbReference>
<organism evidence="2 3">
    <name type="scientific">Micromonospora sonneratiae</name>
    <dbReference type="NCBI Taxonomy" id="1184706"/>
    <lineage>
        <taxon>Bacteria</taxon>
        <taxon>Bacillati</taxon>
        <taxon>Actinomycetota</taxon>
        <taxon>Actinomycetes</taxon>
        <taxon>Micromonosporales</taxon>
        <taxon>Micromonosporaceae</taxon>
        <taxon>Micromonospora</taxon>
    </lineage>
</organism>
<feature type="domain" description="N-acetyltransferase" evidence="1">
    <location>
        <begin position="1"/>
        <end position="154"/>
    </location>
</feature>
<dbReference type="EC" id="2.3.1.-" evidence="2"/>
<dbReference type="InterPro" id="IPR000182">
    <property type="entry name" value="GNAT_dom"/>
</dbReference>
<dbReference type="Pfam" id="PF13527">
    <property type="entry name" value="Acetyltransf_9"/>
    <property type="match status" value="1"/>
</dbReference>
<dbReference type="PANTHER" id="PTHR37817:SF1">
    <property type="entry name" value="N-ACETYLTRANSFERASE EIS"/>
    <property type="match status" value="1"/>
</dbReference>
<accession>A0ABW3YH07</accession>
<reference evidence="3" key="1">
    <citation type="journal article" date="2019" name="Int. J. Syst. Evol. Microbiol.">
        <title>The Global Catalogue of Microorganisms (GCM) 10K type strain sequencing project: providing services to taxonomists for standard genome sequencing and annotation.</title>
        <authorList>
            <consortium name="The Broad Institute Genomics Platform"/>
            <consortium name="The Broad Institute Genome Sequencing Center for Infectious Disease"/>
            <person name="Wu L."/>
            <person name="Ma J."/>
        </authorList>
    </citation>
    <scope>NUCLEOTIDE SEQUENCE [LARGE SCALE GENOMIC DNA]</scope>
    <source>
        <strain evidence="3">JCM 31037</strain>
    </source>
</reference>
<evidence type="ECO:0000313" key="2">
    <source>
        <dbReference type="EMBL" id="MFD1322559.1"/>
    </source>
</evidence>
<dbReference type="Proteomes" id="UP001597260">
    <property type="component" value="Unassembled WGS sequence"/>
</dbReference>
<keyword evidence="2" id="KW-0808">Transferase</keyword>
<dbReference type="RefSeq" id="WP_377571689.1">
    <property type="nucleotide sequence ID" value="NZ_JBHTMP010000021.1"/>
</dbReference>
<proteinExistence type="predicted"/>